<keyword evidence="3" id="KW-1185">Reference proteome</keyword>
<keyword evidence="1" id="KW-0812">Transmembrane</keyword>
<evidence type="ECO:0000313" key="2">
    <source>
        <dbReference type="EMBL" id="KAK2177040.1"/>
    </source>
</evidence>
<accession>A0AAD9NNZ3</accession>
<organism evidence="2 3">
    <name type="scientific">Ridgeia piscesae</name>
    <name type="common">Tubeworm</name>
    <dbReference type="NCBI Taxonomy" id="27915"/>
    <lineage>
        <taxon>Eukaryota</taxon>
        <taxon>Metazoa</taxon>
        <taxon>Spiralia</taxon>
        <taxon>Lophotrochozoa</taxon>
        <taxon>Annelida</taxon>
        <taxon>Polychaeta</taxon>
        <taxon>Sedentaria</taxon>
        <taxon>Canalipalpata</taxon>
        <taxon>Sabellida</taxon>
        <taxon>Siboglinidae</taxon>
        <taxon>Ridgeia</taxon>
    </lineage>
</organism>
<protein>
    <submittedName>
        <fullName evidence="2">Uncharacterized protein</fullName>
    </submittedName>
</protein>
<dbReference type="Proteomes" id="UP001209878">
    <property type="component" value="Unassembled WGS sequence"/>
</dbReference>
<feature type="transmembrane region" description="Helical" evidence="1">
    <location>
        <begin position="33"/>
        <end position="52"/>
    </location>
</feature>
<keyword evidence="1" id="KW-1133">Transmembrane helix</keyword>
<sequence length="141" mass="15329">MSRAQSSTLLPTAHINTLVSWLMWSHRNCDTRSGGIGGLMMAAMSCGLLLAPRYNAMCVRRRSTDVWAGESCLSGTGCVVSCWAAPSLCPVPLSSLQNTFIASTSSFVDKLNIYKCLLCFPTTLKIMFLCSVVRTGFYAEL</sequence>
<dbReference type="AlphaFoldDB" id="A0AAD9NNZ3"/>
<comment type="caution">
    <text evidence="2">The sequence shown here is derived from an EMBL/GenBank/DDBJ whole genome shotgun (WGS) entry which is preliminary data.</text>
</comment>
<evidence type="ECO:0000256" key="1">
    <source>
        <dbReference type="SAM" id="Phobius"/>
    </source>
</evidence>
<reference evidence="2" key="1">
    <citation type="journal article" date="2023" name="Mol. Biol. Evol.">
        <title>Third-Generation Sequencing Reveals the Adaptive Role of the Epigenome in Three Deep-Sea Polychaetes.</title>
        <authorList>
            <person name="Perez M."/>
            <person name="Aroh O."/>
            <person name="Sun Y."/>
            <person name="Lan Y."/>
            <person name="Juniper S.K."/>
            <person name="Young C.R."/>
            <person name="Angers B."/>
            <person name="Qian P.Y."/>
        </authorList>
    </citation>
    <scope>NUCLEOTIDE SEQUENCE</scope>
    <source>
        <strain evidence="2">R07B-5</strain>
    </source>
</reference>
<name>A0AAD9NNZ3_RIDPI</name>
<proteinExistence type="predicted"/>
<dbReference type="EMBL" id="JAODUO010000621">
    <property type="protein sequence ID" value="KAK2177040.1"/>
    <property type="molecule type" value="Genomic_DNA"/>
</dbReference>
<gene>
    <name evidence="2" type="ORF">NP493_621g02051</name>
</gene>
<keyword evidence="1" id="KW-0472">Membrane</keyword>
<evidence type="ECO:0000313" key="3">
    <source>
        <dbReference type="Proteomes" id="UP001209878"/>
    </source>
</evidence>